<organism evidence="1 2">
    <name type="scientific">Faecalicoccus pleomorphus</name>
    <dbReference type="NCBI Taxonomy" id="1323"/>
    <lineage>
        <taxon>Bacteria</taxon>
        <taxon>Bacillati</taxon>
        <taxon>Bacillota</taxon>
        <taxon>Erysipelotrichia</taxon>
        <taxon>Erysipelotrichales</taxon>
        <taxon>Erysipelotrichaceae</taxon>
        <taxon>Faecalicoccus</taxon>
    </lineage>
</organism>
<dbReference type="SUPFAM" id="SSF51161">
    <property type="entry name" value="Trimeric LpxA-like enzymes"/>
    <property type="match status" value="1"/>
</dbReference>
<evidence type="ECO:0008006" key="3">
    <source>
        <dbReference type="Google" id="ProtNLM"/>
    </source>
</evidence>
<evidence type="ECO:0000313" key="2">
    <source>
        <dbReference type="Proteomes" id="UP000260721"/>
    </source>
</evidence>
<sequence length="93" mass="10824">MGKLKIQRNFQGTFFWEFPTSTVFRAEKGILCNRCRLSYRKNSYICKGTGKLTIEEGCFINKNVMIVDHDYDYKESDRKNAFITSPILIGDNV</sequence>
<gene>
    <name evidence="1" type="ORF">DXC78_05485</name>
</gene>
<protein>
    <recommendedName>
        <fullName evidence="3">Acyltransferase</fullName>
    </recommendedName>
</protein>
<dbReference type="Proteomes" id="UP000260721">
    <property type="component" value="Unassembled WGS sequence"/>
</dbReference>
<proteinExistence type="predicted"/>
<dbReference type="Gene3D" id="2.160.10.10">
    <property type="entry name" value="Hexapeptide repeat proteins"/>
    <property type="match status" value="1"/>
</dbReference>
<dbReference type="InterPro" id="IPR011004">
    <property type="entry name" value="Trimer_LpxA-like_sf"/>
</dbReference>
<evidence type="ECO:0000313" key="1">
    <source>
        <dbReference type="EMBL" id="RGD76667.1"/>
    </source>
</evidence>
<dbReference type="AlphaFoldDB" id="A0A3E3E6U0"/>
<name>A0A3E3E6U0_9FIRM</name>
<reference evidence="1 2" key="1">
    <citation type="submission" date="2018-08" db="EMBL/GenBank/DDBJ databases">
        <title>A genome reference for cultivated species of the human gut microbiota.</title>
        <authorList>
            <person name="Zou Y."/>
            <person name="Xue W."/>
            <person name="Luo G."/>
        </authorList>
    </citation>
    <scope>NUCLEOTIDE SEQUENCE [LARGE SCALE GENOMIC DNA]</scope>
    <source>
        <strain evidence="1 2">TF08-11</strain>
    </source>
</reference>
<comment type="caution">
    <text evidence="1">The sequence shown here is derived from an EMBL/GenBank/DDBJ whole genome shotgun (WGS) entry which is preliminary data.</text>
</comment>
<dbReference type="EMBL" id="QUSK01000010">
    <property type="protein sequence ID" value="RGD76667.1"/>
    <property type="molecule type" value="Genomic_DNA"/>
</dbReference>
<accession>A0A3E3E6U0</accession>